<evidence type="ECO:0000256" key="1">
    <source>
        <dbReference type="SAM" id="MobiDB-lite"/>
    </source>
</evidence>
<feature type="region of interest" description="Disordered" evidence="1">
    <location>
        <begin position="1"/>
        <end position="21"/>
    </location>
</feature>
<evidence type="ECO:0000313" key="2">
    <source>
        <dbReference type="EMBL" id="MPC76403.1"/>
    </source>
</evidence>
<comment type="caution">
    <text evidence="2">The sequence shown here is derived from an EMBL/GenBank/DDBJ whole genome shotgun (WGS) entry which is preliminary data.</text>
</comment>
<proteinExistence type="predicted"/>
<protein>
    <submittedName>
        <fullName evidence="2">Uncharacterized protein</fullName>
    </submittedName>
</protein>
<name>A0A5B7I2D1_PORTR</name>
<dbReference type="AlphaFoldDB" id="A0A5B7I2D1"/>
<dbReference type="Proteomes" id="UP000324222">
    <property type="component" value="Unassembled WGS sequence"/>
</dbReference>
<gene>
    <name evidence="2" type="ORF">E2C01_070813</name>
</gene>
<organism evidence="2 3">
    <name type="scientific">Portunus trituberculatus</name>
    <name type="common">Swimming crab</name>
    <name type="synonym">Neptunus trituberculatus</name>
    <dbReference type="NCBI Taxonomy" id="210409"/>
    <lineage>
        <taxon>Eukaryota</taxon>
        <taxon>Metazoa</taxon>
        <taxon>Ecdysozoa</taxon>
        <taxon>Arthropoda</taxon>
        <taxon>Crustacea</taxon>
        <taxon>Multicrustacea</taxon>
        <taxon>Malacostraca</taxon>
        <taxon>Eumalacostraca</taxon>
        <taxon>Eucarida</taxon>
        <taxon>Decapoda</taxon>
        <taxon>Pleocyemata</taxon>
        <taxon>Brachyura</taxon>
        <taxon>Eubrachyura</taxon>
        <taxon>Portunoidea</taxon>
        <taxon>Portunidae</taxon>
        <taxon>Portuninae</taxon>
        <taxon>Portunus</taxon>
    </lineage>
</organism>
<dbReference type="EMBL" id="VSRR010043275">
    <property type="protein sequence ID" value="MPC76403.1"/>
    <property type="molecule type" value="Genomic_DNA"/>
</dbReference>
<evidence type="ECO:0000313" key="3">
    <source>
        <dbReference type="Proteomes" id="UP000324222"/>
    </source>
</evidence>
<reference evidence="2 3" key="1">
    <citation type="submission" date="2019-05" db="EMBL/GenBank/DDBJ databases">
        <title>Another draft genome of Portunus trituberculatus and its Hox gene families provides insights of decapod evolution.</title>
        <authorList>
            <person name="Jeong J.-H."/>
            <person name="Song I."/>
            <person name="Kim S."/>
            <person name="Choi T."/>
            <person name="Kim D."/>
            <person name="Ryu S."/>
            <person name="Kim W."/>
        </authorList>
    </citation>
    <scope>NUCLEOTIDE SEQUENCE [LARGE SCALE GENOMIC DNA]</scope>
    <source>
        <tissue evidence="2">Muscle</tissue>
    </source>
</reference>
<accession>A0A5B7I2D1</accession>
<keyword evidence="3" id="KW-1185">Reference proteome</keyword>
<sequence length="60" mass="6602">MQFPPTRLHPPTWAPHLPPSKDEPGCCNTLTDVALLSAYISSLEASRDLVCTINRRPNGD</sequence>